<organism evidence="2 3">
    <name type="scientific">Curtobacterium subtropicum</name>
    <dbReference type="NCBI Taxonomy" id="3055138"/>
    <lineage>
        <taxon>Bacteria</taxon>
        <taxon>Bacillati</taxon>
        <taxon>Actinomycetota</taxon>
        <taxon>Actinomycetes</taxon>
        <taxon>Micrococcales</taxon>
        <taxon>Microbacteriaceae</taxon>
        <taxon>Curtobacterium</taxon>
    </lineage>
</organism>
<keyword evidence="2" id="KW-0547">Nucleotide-binding</keyword>
<feature type="region of interest" description="Disordered" evidence="1">
    <location>
        <begin position="1"/>
        <end position="31"/>
    </location>
</feature>
<evidence type="ECO:0000313" key="2">
    <source>
        <dbReference type="EMBL" id="MDM7887026.1"/>
    </source>
</evidence>
<evidence type="ECO:0000313" key="3">
    <source>
        <dbReference type="Proteomes" id="UP001235720"/>
    </source>
</evidence>
<dbReference type="InterPro" id="IPR027417">
    <property type="entry name" value="P-loop_NTPase"/>
</dbReference>
<comment type="caution">
    <text evidence="2">The sequence shown here is derived from an EMBL/GenBank/DDBJ whole genome shotgun (WGS) entry which is preliminary data.</text>
</comment>
<dbReference type="NCBIfam" id="NF005115">
    <property type="entry name" value="PRK06547.1"/>
    <property type="match status" value="1"/>
</dbReference>
<dbReference type="Proteomes" id="UP001235720">
    <property type="component" value="Unassembled WGS sequence"/>
</dbReference>
<sequence>MPEDGRPAPVVTTGAAALGSGPGGLVTTGPTGPSAPDAALVEGLAAAAAGAAAATGGRLVVLVDGRSGTGKTTLGDALAARLGAGVVHLDDVYPGWDGLRAASDAVVSDVLGPPSGYRRWDWERSEPTSWVSIEPDAPLVVEGCGAVSRASAPLATLRVWLEADDEVRRDRAIGRDGEVFAREWERWAAQERAFIAAEEPRALADVVVRT</sequence>
<dbReference type="EMBL" id="JAUCMM010000001">
    <property type="protein sequence ID" value="MDM7887026.1"/>
    <property type="molecule type" value="Genomic_DNA"/>
</dbReference>
<proteinExistence type="predicted"/>
<name>A0ABT7TBS6_9MICO</name>
<keyword evidence="3" id="KW-1185">Reference proteome</keyword>
<keyword evidence="2" id="KW-0067">ATP-binding</keyword>
<evidence type="ECO:0000256" key="1">
    <source>
        <dbReference type="SAM" id="MobiDB-lite"/>
    </source>
</evidence>
<reference evidence="2 3" key="1">
    <citation type="submission" date="2023-06" db="EMBL/GenBank/DDBJ databases">
        <authorList>
            <person name="Feng G."/>
            <person name="Li J."/>
            <person name="Zhu H."/>
        </authorList>
    </citation>
    <scope>NUCLEOTIDE SEQUENCE [LARGE SCALE GENOMIC DNA]</scope>
    <source>
        <strain evidence="2 3">RHCJP20</strain>
    </source>
</reference>
<accession>A0ABT7TBS6</accession>
<dbReference type="GO" id="GO:0005524">
    <property type="term" value="F:ATP binding"/>
    <property type="evidence" value="ECO:0007669"/>
    <property type="project" value="UniProtKB-KW"/>
</dbReference>
<protein>
    <submittedName>
        <fullName evidence="2">ATP-binding protein</fullName>
    </submittedName>
</protein>
<dbReference type="Gene3D" id="3.40.50.300">
    <property type="entry name" value="P-loop containing nucleotide triphosphate hydrolases"/>
    <property type="match status" value="1"/>
</dbReference>
<dbReference type="RefSeq" id="WP_289468797.1">
    <property type="nucleotide sequence ID" value="NZ_JAUCMM010000001.1"/>
</dbReference>
<dbReference type="SUPFAM" id="SSF52540">
    <property type="entry name" value="P-loop containing nucleoside triphosphate hydrolases"/>
    <property type="match status" value="1"/>
</dbReference>
<gene>
    <name evidence="2" type="ORF">QUG98_01045</name>
</gene>